<dbReference type="Proteomes" id="UP000441032">
    <property type="component" value="Unassembled WGS sequence"/>
</dbReference>
<name>A0A7X2HP87_RALPI</name>
<dbReference type="PANTHER" id="PTHR36307:SF1">
    <property type="entry name" value="FLAGELLA BASAL BODY P-RING FORMATION PROTEIN FLGA"/>
    <property type="match status" value="1"/>
</dbReference>
<feature type="domain" description="Flagella basal body P-ring formation protein FlgA SAF" evidence="2">
    <location>
        <begin position="230"/>
        <end position="353"/>
    </location>
</feature>
<keyword evidence="3" id="KW-0969">Cilium</keyword>
<comment type="caution">
    <text evidence="3">The sequence shown here is derived from an EMBL/GenBank/DDBJ whole genome shotgun (WGS) entry which is preliminary data.</text>
</comment>
<proteinExistence type="predicted"/>
<feature type="chain" id="PRO_5030592947" evidence="1">
    <location>
        <begin position="34"/>
        <end position="355"/>
    </location>
</feature>
<keyword evidence="1" id="KW-0732">Signal</keyword>
<evidence type="ECO:0000313" key="3">
    <source>
        <dbReference type="EMBL" id="MRT00154.1"/>
    </source>
</evidence>
<dbReference type="NCBIfam" id="TIGR03170">
    <property type="entry name" value="flgA_cterm"/>
    <property type="match status" value="1"/>
</dbReference>
<organism evidence="3 4">
    <name type="scientific">Ralstonia pickettii</name>
    <name type="common">Burkholderia pickettii</name>
    <dbReference type="NCBI Taxonomy" id="329"/>
    <lineage>
        <taxon>Bacteria</taxon>
        <taxon>Pseudomonadati</taxon>
        <taxon>Pseudomonadota</taxon>
        <taxon>Betaproteobacteria</taxon>
        <taxon>Burkholderiales</taxon>
        <taxon>Burkholderiaceae</taxon>
        <taxon>Ralstonia</taxon>
    </lineage>
</organism>
<dbReference type="InterPro" id="IPR039246">
    <property type="entry name" value="Flagellar_FlgA"/>
</dbReference>
<evidence type="ECO:0000259" key="2">
    <source>
        <dbReference type="Pfam" id="PF13144"/>
    </source>
</evidence>
<dbReference type="PANTHER" id="PTHR36307">
    <property type="entry name" value="FLAGELLA BASAL BODY P-RING FORMATION PROTEIN FLGA"/>
    <property type="match status" value="1"/>
</dbReference>
<dbReference type="AlphaFoldDB" id="A0A7X2HP87"/>
<dbReference type="Pfam" id="PF13144">
    <property type="entry name" value="ChapFlgA"/>
    <property type="match status" value="1"/>
</dbReference>
<sequence length="355" mass="38175">MLVQFIRRHRGMCQLRAIAVAAVVVLAPHGADARELPLNDSTAFASGAGAEVVARIELPTVSEAKHGDVVLGDVAGLASPDLPTLRKLMRLPLGRLPKSGEPTHLDRAALARWIRARVGIDPARIVWSGADGVDIYLPTRELSGEQLASVAKASLSDWLSTRSSRSSVELSRTPRDIVVPAGTVKVAVRPISNAALMTKRMSVWVDVWADDRFIQTVPVDFEVSAYERGYVADSAAAQGSPLDQVRMQARDIDLTTLSAKSPLTSAARESIGDMQLRRSVAAGEVVTRDSIESRPAVARGDWATLRAIAGAVNLESRVEVLEDGRNGQMVHVKLPNATAPMLARVIGLRTVEVRQ</sequence>
<dbReference type="EMBL" id="WJYN01000006">
    <property type="protein sequence ID" value="MRT00154.1"/>
    <property type="molecule type" value="Genomic_DNA"/>
</dbReference>
<protein>
    <submittedName>
        <fullName evidence="3">Flagellar basal body P-ring formation protein FlgA</fullName>
    </submittedName>
</protein>
<accession>A0A7X2HP87</accession>
<gene>
    <name evidence="3" type="primary">flgA</name>
    <name evidence="3" type="ORF">GJQ57_16050</name>
</gene>
<evidence type="ECO:0000256" key="1">
    <source>
        <dbReference type="SAM" id="SignalP"/>
    </source>
</evidence>
<keyword evidence="3" id="KW-0282">Flagellum</keyword>
<dbReference type="InterPro" id="IPR017585">
    <property type="entry name" value="SAF_FlgA"/>
</dbReference>
<keyword evidence="3" id="KW-0966">Cell projection</keyword>
<dbReference type="GO" id="GO:0044780">
    <property type="term" value="P:bacterial-type flagellum assembly"/>
    <property type="evidence" value="ECO:0007669"/>
    <property type="project" value="InterPro"/>
</dbReference>
<feature type="signal peptide" evidence="1">
    <location>
        <begin position="1"/>
        <end position="33"/>
    </location>
</feature>
<evidence type="ECO:0000313" key="4">
    <source>
        <dbReference type="Proteomes" id="UP000441032"/>
    </source>
</evidence>
<reference evidence="3 4" key="1">
    <citation type="submission" date="2019-11" db="EMBL/GenBank/DDBJ databases">
        <title>Phenotypic characterization of an OXA-22 and OXA-60 co-producing Ralstonia pickettii clinical strain.</title>
        <authorList>
            <person name="He F."/>
        </authorList>
    </citation>
    <scope>NUCLEOTIDE SEQUENCE [LARGE SCALE GENOMIC DNA]</scope>
    <source>
        <strain evidence="3 4">PSLESD1</strain>
    </source>
</reference>